<dbReference type="EC" id="2.7.7.49" evidence="2 13"/>
<evidence type="ECO:0000256" key="12">
    <source>
        <dbReference type="ARBA" id="ARBA00048173"/>
    </source>
</evidence>
<dbReference type="AlphaFoldDB" id="A0AAF0Y0L4"/>
<name>A0AAF0Y0L4_9TREE</name>
<dbReference type="GeneID" id="87804429"/>
<dbReference type="InterPro" id="IPR043502">
    <property type="entry name" value="DNA/RNA_pol_sf"/>
</dbReference>
<evidence type="ECO:0000256" key="2">
    <source>
        <dbReference type="ARBA" id="ARBA00012493"/>
    </source>
</evidence>
<dbReference type="InterPro" id="IPR000477">
    <property type="entry name" value="RT_dom"/>
</dbReference>
<evidence type="ECO:0000256" key="10">
    <source>
        <dbReference type="ARBA" id="ARBA00022918"/>
    </source>
</evidence>
<dbReference type="Pfam" id="PF00078">
    <property type="entry name" value="RVT_1"/>
    <property type="match status" value="1"/>
</dbReference>
<sequence length="1204" mass="137307">MLPPIQPPNPVGVGTRRPTQIAYRPSFEPFTTTQYMTPESESWRLEELERYQVDNLILDDIKIAESMLRPTHTPSNQHFWFKEFFPRIAYEWCFWYDRTVTSDEVDQRLAALINDMLYAFHHRIVDQATRQRYSVWELLESVRARLFTDTMGYRWEDERPRGDPGPKTLRHKTLSAYYDRLTTLGSHLASVVGDGELVYHSDPAAYHALLRDIICAPLAHHHGEWPAGGPADGTQQEALDRIIRELSRGGGDRRDVLCGPKTTDRKINISRPGVDAGLASQPSSELRFLPWRILRSRLGNDRFRYLFLTTALFAQLGNNCYMQLSGPPIYKLYDQVKARREIKPAPKRKAVDKGRERPKRRKGEAGAPIANVPSTKAADLILARQVMFYGRPSRTASRTIVYGLPRSHPLNKFYSDPSHLPTDQECLELLRVVFPSTPADESALKGKRTGQMLGVMRELLVAQKKINYRALLRMCVDRQRDVDLESYPSLPPKPLKRGRPTKPDDVPVQHQPPSLPTSTPKPAPPLEPLSHNQVCRFLSSVLHKLLSGYITGCEHNRNVISRNAHALVRAKMYEPISVHSLLQGLRINDLAWLAVGEDRRVPPQEAIKRRQLAQEFLTWLFDSYLIPLLRSSFYITEMAETRYETVYYPHDQWARAAEPHLRVLENNLLEELDQEAADTAINGQLGVSAVRLIPKPTGFRPIVNLGRRIRVQNALGVSSNQPAVTTANDILRTVHQVLTFEKNRKRASLGASLFGTNEIFTPVNELKTELVAKHGALPRLYFAKMDIKAAFDTIKQDKMLQIVERLLDEDYDYCLMMYCMLLPPASKASQGTARRLFKTRADVNEGDVSNFTQYARDIARPYRNAVLVDMVRRKEVTRDHCVQLLRTHIQSNVWKVNNKFFRQRTGIPQGSTISSLLCSFFYAAMEAEHLKWTRRPGTRLLRYIDDFLLITDDYKVARSFVETMHRGFPDYGAFVSPNKTLLSFELAPGGLAAPVAPMHKDGSCYFPYCGFLIDATTLDMSIDHDRLLTGPTRQSFALRSSRNRGAAFVGWFSRQLENRNHVAFLDTHHNDLDTVYLNVFLNFGLTAMKIPHYFGLGSTVHQVRADLVYAWLLLSIDYTYSAGRARVRHHTRGDEHEHFNIGRAAFGFLAKTAIHHVLVRQASRFGSVANRFERDLMSKGSRGFAARLSGVVNRGLDIIDRAKF</sequence>
<protein>
    <recommendedName>
        <fullName evidence="3 13">Telomerase reverse transcriptase</fullName>
        <ecNumber evidence="2 13">2.7.7.49</ecNumber>
    </recommendedName>
    <alternativeName>
        <fullName evidence="13">Telomerase catalytic subunit</fullName>
    </alternativeName>
</protein>
<dbReference type="GO" id="GO:0000781">
    <property type="term" value="C:chromosome, telomeric region"/>
    <property type="evidence" value="ECO:0007669"/>
    <property type="project" value="UniProtKB-SubCell"/>
</dbReference>
<keyword evidence="9 13" id="KW-0779">Telomere</keyword>
<gene>
    <name evidence="16" type="primary">TERT</name>
    <name evidence="16" type="ORF">LOC62_01G001172</name>
</gene>
<evidence type="ECO:0000256" key="14">
    <source>
        <dbReference type="SAM" id="MobiDB-lite"/>
    </source>
</evidence>
<evidence type="ECO:0000256" key="7">
    <source>
        <dbReference type="ARBA" id="ARBA00022723"/>
    </source>
</evidence>
<keyword evidence="17" id="KW-1185">Reference proteome</keyword>
<feature type="compositionally biased region" description="Pro residues" evidence="14">
    <location>
        <begin position="513"/>
        <end position="526"/>
    </location>
</feature>
<dbReference type="CDD" id="cd01648">
    <property type="entry name" value="TERT"/>
    <property type="match status" value="1"/>
</dbReference>
<dbReference type="InterPro" id="IPR003545">
    <property type="entry name" value="Telomerase_RT"/>
</dbReference>
<keyword evidence="5 13" id="KW-0808">Transferase</keyword>
<keyword evidence="11 13" id="KW-0539">Nucleus</keyword>
<dbReference type="RefSeq" id="XP_062623634.1">
    <property type="nucleotide sequence ID" value="XM_062767650.1"/>
</dbReference>
<comment type="catalytic activity">
    <reaction evidence="12 13">
        <text>DNA(n) + a 2'-deoxyribonucleoside 5'-triphosphate = DNA(n+1) + diphosphate</text>
        <dbReference type="Rhea" id="RHEA:22508"/>
        <dbReference type="Rhea" id="RHEA-COMP:17339"/>
        <dbReference type="Rhea" id="RHEA-COMP:17340"/>
        <dbReference type="ChEBI" id="CHEBI:33019"/>
        <dbReference type="ChEBI" id="CHEBI:61560"/>
        <dbReference type="ChEBI" id="CHEBI:173112"/>
        <dbReference type="EC" id="2.7.7.49"/>
    </reaction>
</comment>
<dbReference type="GO" id="GO:0003720">
    <property type="term" value="F:telomerase activity"/>
    <property type="evidence" value="ECO:0007669"/>
    <property type="project" value="InterPro"/>
</dbReference>
<accession>A0AAF0Y0L4</accession>
<dbReference type="SUPFAM" id="SSF56672">
    <property type="entry name" value="DNA/RNA polymerases"/>
    <property type="match status" value="1"/>
</dbReference>
<dbReference type="Pfam" id="PF12009">
    <property type="entry name" value="Telomerase_RBD"/>
    <property type="match status" value="1"/>
</dbReference>
<dbReference type="PANTHER" id="PTHR12066:SF0">
    <property type="entry name" value="TELOMERASE REVERSE TRANSCRIPTASE"/>
    <property type="match status" value="1"/>
</dbReference>
<dbReference type="GO" id="GO:0007004">
    <property type="term" value="P:telomere maintenance via telomerase"/>
    <property type="evidence" value="ECO:0007669"/>
    <property type="project" value="TreeGrafter"/>
</dbReference>
<dbReference type="Proteomes" id="UP000827549">
    <property type="component" value="Chromosome 1"/>
</dbReference>
<keyword evidence="10 13" id="KW-0695">RNA-directed DNA polymerase</keyword>
<evidence type="ECO:0000313" key="16">
    <source>
        <dbReference type="EMBL" id="WOO77602.1"/>
    </source>
</evidence>
<keyword evidence="4 13" id="KW-0158">Chromosome</keyword>
<proteinExistence type="inferred from homology"/>
<dbReference type="Gene3D" id="1.10.132.70">
    <property type="match status" value="1"/>
</dbReference>
<dbReference type="PROSITE" id="PS50878">
    <property type="entry name" value="RT_POL"/>
    <property type="match status" value="1"/>
</dbReference>
<dbReference type="GO" id="GO:0070034">
    <property type="term" value="F:telomerase RNA binding"/>
    <property type="evidence" value="ECO:0007669"/>
    <property type="project" value="TreeGrafter"/>
</dbReference>
<evidence type="ECO:0000256" key="6">
    <source>
        <dbReference type="ARBA" id="ARBA00022695"/>
    </source>
</evidence>
<feature type="region of interest" description="Disordered" evidence="14">
    <location>
        <begin position="343"/>
        <end position="367"/>
    </location>
</feature>
<feature type="domain" description="Reverse transcriptase" evidence="15">
    <location>
        <begin position="674"/>
        <end position="1013"/>
    </location>
</feature>
<evidence type="ECO:0000256" key="11">
    <source>
        <dbReference type="ARBA" id="ARBA00023242"/>
    </source>
</evidence>
<comment type="similarity">
    <text evidence="1 13">Belongs to the reverse transcriptase family. Telomerase subfamily.</text>
</comment>
<feature type="region of interest" description="Disordered" evidence="14">
    <location>
        <begin position="485"/>
        <end position="526"/>
    </location>
</feature>
<dbReference type="GO" id="GO:0046872">
    <property type="term" value="F:metal ion binding"/>
    <property type="evidence" value="ECO:0007669"/>
    <property type="project" value="UniProtKB-KW"/>
</dbReference>
<evidence type="ECO:0000256" key="9">
    <source>
        <dbReference type="ARBA" id="ARBA00022895"/>
    </source>
</evidence>
<keyword evidence="7 13" id="KW-0479">Metal-binding</keyword>
<evidence type="ECO:0000256" key="1">
    <source>
        <dbReference type="ARBA" id="ARBA00008001"/>
    </source>
</evidence>
<reference evidence="16" key="1">
    <citation type="submission" date="2023-10" db="EMBL/GenBank/DDBJ databases">
        <authorList>
            <person name="Noh H."/>
        </authorList>
    </citation>
    <scope>NUCLEOTIDE SEQUENCE</scope>
    <source>
        <strain evidence="16">DUCC4014</strain>
    </source>
</reference>
<comment type="function">
    <text evidence="13">Telomerase is a ribonucleoprotein enzyme essential for the replication of chromosome termini in most eukaryotes. It elongates telomeres. It is a reverse transcriptase that adds simple sequence repeats to chromosome ends by copying a template sequence within the RNA component of the enzyme.</text>
</comment>
<evidence type="ECO:0000256" key="8">
    <source>
        <dbReference type="ARBA" id="ARBA00022842"/>
    </source>
</evidence>
<dbReference type="SMART" id="SM00975">
    <property type="entry name" value="Telomerase_RBD"/>
    <property type="match status" value="1"/>
</dbReference>
<dbReference type="PANTHER" id="PTHR12066">
    <property type="entry name" value="TELOMERASE REVERSE TRANSCRIPTASE"/>
    <property type="match status" value="1"/>
</dbReference>
<dbReference type="GO" id="GO:0000333">
    <property type="term" value="C:telomerase catalytic core complex"/>
    <property type="evidence" value="ECO:0007669"/>
    <property type="project" value="TreeGrafter"/>
</dbReference>
<evidence type="ECO:0000256" key="5">
    <source>
        <dbReference type="ARBA" id="ARBA00022679"/>
    </source>
</evidence>
<comment type="subcellular location">
    <subcellularLocation>
        <location evidence="13">Nucleus</location>
    </subcellularLocation>
    <subcellularLocation>
        <location evidence="13">Chromosome</location>
        <location evidence="13">Telomere</location>
    </subcellularLocation>
</comment>
<keyword evidence="8 13" id="KW-0460">Magnesium</keyword>
<dbReference type="Gene3D" id="1.10.357.90">
    <property type="match status" value="1"/>
</dbReference>
<dbReference type="EMBL" id="CP086714">
    <property type="protein sequence ID" value="WOO77602.1"/>
    <property type="molecule type" value="Genomic_DNA"/>
</dbReference>
<evidence type="ECO:0000256" key="13">
    <source>
        <dbReference type="RuleBase" id="RU365061"/>
    </source>
</evidence>
<evidence type="ECO:0000256" key="3">
    <source>
        <dbReference type="ARBA" id="ARBA00016182"/>
    </source>
</evidence>
<organism evidence="16 17">
    <name type="scientific">Vanrija pseudolonga</name>
    <dbReference type="NCBI Taxonomy" id="143232"/>
    <lineage>
        <taxon>Eukaryota</taxon>
        <taxon>Fungi</taxon>
        <taxon>Dikarya</taxon>
        <taxon>Basidiomycota</taxon>
        <taxon>Agaricomycotina</taxon>
        <taxon>Tremellomycetes</taxon>
        <taxon>Trichosporonales</taxon>
        <taxon>Trichosporonaceae</taxon>
        <taxon>Vanrija</taxon>
    </lineage>
</organism>
<evidence type="ECO:0000256" key="4">
    <source>
        <dbReference type="ARBA" id="ARBA00022454"/>
    </source>
</evidence>
<feature type="compositionally biased region" description="Basic and acidic residues" evidence="14">
    <location>
        <begin position="343"/>
        <end position="355"/>
    </location>
</feature>
<keyword evidence="6 13" id="KW-0548">Nucleotidyltransferase</keyword>
<evidence type="ECO:0000313" key="17">
    <source>
        <dbReference type="Proteomes" id="UP000827549"/>
    </source>
</evidence>
<evidence type="ECO:0000259" key="15">
    <source>
        <dbReference type="PROSITE" id="PS50878"/>
    </source>
</evidence>
<dbReference type="PRINTS" id="PR01365">
    <property type="entry name" value="TELOMERASERT"/>
</dbReference>
<dbReference type="GO" id="GO:0042162">
    <property type="term" value="F:telomeric DNA binding"/>
    <property type="evidence" value="ECO:0007669"/>
    <property type="project" value="TreeGrafter"/>
</dbReference>
<dbReference type="InterPro" id="IPR021891">
    <property type="entry name" value="Telomerase_RBD"/>
</dbReference>